<dbReference type="RefSeq" id="WP_387345845.1">
    <property type="nucleotide sequence ID" value="NZ_JBIAXI010000024.1"/>
</dbReference>
<sequence length="304" mass="34576">MQTMTRWTAIHLDETGPHQPNLGYFDIIVLNHSGGKDSTVALQELLKEADTAGVRDRIVVLHNDLGRVEWPGTADLDAVHADHYRTVFGATLVERFGDRPSAKGVAERQAAANGLPFFVRSRTQGDLLQQIEQYGKFPDADNRHCTSEQKRGPKHKLFTELVRAANLGRKVRILDVNGERGEESTARKRKPAFEFNRPASNKTKRSVWTWRIVHSWTLEQVWDCHRENDLEWHWAYDAGMSRLSCSICVLGAVADLTLACLLRPDLAQEYLDLEQRINHLFKHKRSIKFYIDAAARQAAEQVTA</sequence>
<proteinExistence type="predicted"/>
<dbReference type="InterPro" id="IPR002500">
    <property type="entry name" value="PAPS_reduct_dom"/>
</dbReference>
<accession>A0ABW6VEV8</accession>
<evidence type="ECO:0000313" key="3">
    <source>
        <dbReference type="Proteomes" id="UP001602119"/>
    </source>
</evidence>
<keyword evidence="3" id="KW-1185">Reference proteome</keyword>
<gene>
    <name evidence="2" type="ORF">ACFY05_31760</name>
</gene>
<dbReference type="SUPFAM" id="SSF52402">
    <property type="entry name" value="Adenine nucleotide alpha hydrolases-like"/>
    <property type="match status" value="1"/>
</dbReference>
<organism evidence="2 3">
    <name type="scientific">Microtetraspora fusca</name>
    <dbReference type="NCBI Taxonomy" id="1997"/>
    <lineage>
        <taxon>Bacteria</taxon>
        <taxon>Bacillati</taxon>
        <taxon>Actinomycetota</taxon>
        <taxon>Actinomycetes</taxon>
        <taxon>Streptosporangiales</taxon>
        <taxon>Streptosporangiaceae</taxon>
        <taxon>Microtetraspora</taxon>
    </lineage>
</organism>
<reference evidence="2 3" key="1">
    <citation type="submission" date="2024-10" db="EMBL/GenBank/DDBJ databases">
        <title>The Natural Products Discovery Center: Release of the First 8490 Sequenced Strains for Exploring Actinobacteria Biosynthetic Diversity.</title>
        <authorList>
            <person name="Kalkreuter E."/>
            <person name="Kautsar S.A."/>
            <person name="Yang D."/>
            <person name="Bader C.D."/>
            <person name="Teijaro C.N."/>
            <person name="Fluegel L."/>
            <person name="Davis C.M."/>
            <person name="Simpson J.R."/>
            <person name="Lauterbach L."/>
            <person name="Steele A.D."/>
            <person name="Gui C."/>
            <person name="Meng S."/>
            <person name="Li G."/>
            <person name="Viehrig K."/>
            <person name="Ye F."/>
            <person name="Su P."/>
            <person name="Kiefer A.F."/>
            <person name="Nichols A."/>
            <person name="Cepeda A.J."/>
            <person name="Yan W."/>
            <person name="Fan B."/>
            <person name="Jiang Y."/>
            <person name="Adhikari A."/>
            <person name="Zheng C.-J."/>
            <person name="Schuster L."/>
            <person name="Cowan T.M."/>
            <person name="Smanski M.J."/>
            <person name="Chevrette M.G."/>
            <person name="De Carvalho L.P.S."/>
            <person name="Shen B."/>
        </authorList>
    </citation>
    <scope>NUCLEOTIDE SEQUENCE [LARGE SCALE GENOMIC DNA]</scope>
    <source>
        <strain evidence="2 3">NPDC001281</strain>
    </source>
</reference>
<comment type="caution">
    <text evidence="2">The sequence shown here is derived from an EMBL/GenBank/DDBJ whole genome shotgun (WGS) entry which is preliminary data.</text>
</comment>
<dbReference type="Pfam" id="PF01507">
    <property type="entry name" value="PAPS_reduct"/>
    <property type="match status" value="1"/>
</dbReference>
<dbReference type="Proteomes" id="UP001602119">
    <property type="component" value="Unassembled WGS sequence"/>
</dbReference>
<dbReference type="EMBL" id="JBIAXI010000024">
    <property type="protein sequence ID" value="MFF4777441.1"/>
    <property type="molecule type" value="Genomic_DNA"/>
</dbReference>
<name>A0ABW6VEV8_MICFU</name>
<evidence type="ECO:0000259" key="1">
    <source>
        <dbReference type="Pfam" id="PF01507"/>
    </source>
</evidence>
<protein>
    <submittedName>
        <fullName evidence="2">Phosphoadenosine phosphosulfate reductase family protein</fullName>
    </submittedName>
</protein>
<feature type="domain" description="Phosphoadenosine phosphosulphate reductase" evidence="1">
    <location>
        <begin position="156"/>
        <end position="248"/>
    </location>
</feature>
<evidence type="ECO:0000313" key="2">
    <source>
        <dbReference type="EMBL" id="MFF4777441.1"/>
    </source>
</evidence>
<dbReference type="InterPro" id="IPR014729">
    <property type="entry name" value="Rossmann-like_a/b/a_fold"/>
</dbReference>
<dbReference type="Gene3D" id="3.40.50.620">
    <property type="entry name" value="HUPs"/>
    <property type="match status" value="1"/>
</dbReference>